<feature type="non-terminal residue" evidence="1">
    <location>
        <position position="1"/>
    </location>
</feature>
<keyword evidence="2" id="KW-1185">Reference proteome</keyword>
<sequence>LIKGDTPDNLRHQLIVISALMFFQQFSGINAVIFFSTKIIDAAKHSDPHNLPTVSQIIAFSISAVAVVFTVVGMVLISFFGRRTLMLVSHGAMCIFCLCLALGSIYGIDAWVIAMVYFFNIFFNFGAGPLPWASAAEMTPKYAMSAMTSVGNAINFLFTFTIGAMFPPLADSLGDYTFLFFMGWNLLAFVFVFLYLPETKDRRVEDVIRVHSTGFHVVLGRTVPPLHAMPSKVGMASMLSNESSPGSATAADPSEQGEKNQIVLEKYTSEQSSNVAAGEDGGLEFQAPRHHPDSIKEIA</sequence>
<accession>A0ACC1HFC7</accession>
<comment type="caution">
    <text evidence="1">The sequence shown here is derived from an EMBL/GenBank/DDBJ whole genome shotgun (WGS) entry which is preliminary data.</text>
</comment>
<gene>
    <name evidence="1" type="primary">HGT20_2</name>
    <name evidence="1" type="ORF">EV182_004264</name>
</gene>
<reference evidence="1" key="1">
    <citation type="submission" date="2022-06" db="EMBL/GenBank/DDBJ databases">
        <title>Phylogenomic reconstructions and comparative analyses of Kickxellomycotina fungi.</title>
        <authorList>
            <person name="Reynolds N.K."/>
            <person name="Stajich J.E."/>
            <person name="Barry K."/>
            <person name="Grigoriev I.V."/>
            <person name="Crous P."/>
            <person name="Smith M.E."/>
        </authorList>
    </citation>
    <scope>NUCLEOTIDE SEQUENCE</scope>
    <source>
        <strain evidence="1">RSA 2271</strain>
    </source>
</reference>
<dbReference type="EMBL" id="JAMZIH010006413">
    <property type="protein sequence ID" value="KAJ1673947.1"/>
    <property type="molecule type" value="Genomic_DNA"/>
</dbReference>
<protein>
    <submittedName>
        <fullName evidence="1">Bifunctional purine biosynthesis protein PurH</fullName>
    </submittedName>
</protein>
<organism evidence="1 2">
    <name type="scientific">Spiromyces aspiralis</name>
    <dbReference type="NCBI Taxonomy" id="68401"/>
    <lineage>
        <taxon>Eukaryota</taxon>
        <taxon>Fungi</taxon>
        <taxon>Fungi incertae sedis</taxon>
        <taxon>Zoopagomycota</taxon>
        <taxon>Kickxellomycotina</taxon>
        <taxon>Kickxellomycetes</taxon>
        <taxon>Kickxellales</taxon>
        <taxon>Kickxellaceae</taxon>
        <taxon>Spiromyces</taxon>
    </lineage>
</organism>
<evidence type="ECO:0000313" key="1">
    <source>
        <dbReference type="EMBL" id="KAJ1673947.1"/>
    </source>
</evidence>
<evidence type="ECO:0000313" key="2">
    <source>
        <dbReference type="Proteomes" id="UP001145114"/>
    </source>
</evidence>
<name>A0ACC1HFC7_9FUNG</name>
<dbReference type="Proteomes" id="UP001145114">
    <property type="component" value="Unassembled WGS sequence"/>
</dbReference>
<proteinExistence type="predicted"/>